<feature type="transmembrane region" description="Helical" evidence="6">
    <location>
        <begin position="118"/>
        <end position="138"/>
    </location>
</feature>
<evidence type="ECO:0000256" key="1">
    <source>
        <dbReference type="ARBA" id="ARBA00004141"/>
    </source>
</evidence>
<evidence type="ECO:0000313" key="8">
    <source>
        <dbReference type="EMBL" id="CAD7196711.1"/>
    </source>
</evidence>
<gene>
    <name evidence="8" type="ORF">TDIB3V08_LOCUS3046</name>
</gene>
<keyword evidence="4 6" id="KW-0472">Membrane</keyword>
<evidence type="ECO:0000256" key="5">
    <source>
        <dbReference type="SAM" id="Coils"/>
    </source>
</evidence>
<evidence type="ECO:0000259" key="7">
    <source>
        <dbReference type="PROSITE" id="PS50850"/>
    </source>
</evidence>
<feature type="domain" description="Major facilitator superfamily (MFS) profile" evidence="7">
    <location>
        <begin position="125"/>
        <end position="568"/>
    </location>
</feature>
<dbReference type="PANTHER" id="PTHR23503">
    <property type="entry name" value="SOLUTE CARRIER FAMILY 2"/>
    <property type="match status" value="1"/>
</dbReference>
<dbReference type="InterPro" id="IPR020846">
    <property type="entry name" value="MFS_dom"/>
</dbReference>
<keyword evidence="5" id="KW-0175">Coiled coil</keyword>
<accession>A0A7R8Z978</accession>
<feature type="coiled-coil region" evidence="5">
    <location>
        <begin position="54"/>
        <end position="105"/>
    </location>
</feature>
<dbReference type="InterPro" id="IPR045263">
    <property type="entry name" value="GLUT"/>
</dbReference>
<sequence length="672" mass="74763">MRVVCNVGPMMHGCSLQKQVSVMSINLSAKLDELQRGDRQLETTVALCEIRSQLQELTKSVESCQSEVSEVKRDMVAIKHELDTVQQVKEEIEELREYVDRLGEQSHRRKLRLLEQGLTFFLSYAILAAMLGMLQFGYNTGVINAPEVSIENFMKDVYKDRYGEDIQEDYVKLLYAVAVSIFAIGGMLGGFSGGMIANRFGRKGGLLLNNILGIGGACLMGFTKIAHSYEVLFLGRFIIGVNCGLNTSLVPMYISEIAPLNLRGGLGTVNQLAVTIGLLMSQVLGIEQILGTDDGWPVLLGLAVCPAILQLILLPVCPESPRYLLITKQWEEEARKALRRLRASNQVEEDIEEMRAEERAQSAEATISMRELICSPTLRAPLIIGVVMQLSQQLSGINAVFYYSTGLFISSGLTEESAKFATIGIGAIMVGMTIVSIPLMDRTGRRTLHLYGLGGMFIFSIFITISFLIKEMIDWMSYLSVVSTLGFVVFFAVGPGSIPWMITAELFSQGPRPAAMSIAVLINWIANFVVGIGFPTMKTALENYTFLPFSAFLAIFWTFTYKKVPETKNKTFEEILAMFRHGNDRVANTACLQVFLRLYLPLLWNYGHVTMKKTDGVLMNVKRVDIPQERTGWLLSEENTSASKETFVSGTEETPLKLTNTFKNSRSSDQKL</sequence>
<dbReference type="PRINTS" id="PR00171">
    <property type="entry name" value="SUGRTRNSPORT"/>
</dbReference>
<dbReference type="EMBL" id="OA565296">
    <property type="protein sequence ID" value="CAD7196711.1"/>
    <property type="molecule type" value="Genomic_DNA"/>
</dbReference>
<feature type="transmembrane region" description="Helical" evidence="6">
    <location>
        <begin position="451"/>
        <end position="469"/>
    </location>
</feature>
<dbReference type="NCBIfam" id="TIGR00879">
    <property type="entry name" value="SP"/>
    <property type="match status" value="1"/>
</dbReference>
<dbReference type="Pfam" id="PF00083">
    <property type="entry name" value="Sugar_tr"/>
    <property type="match status" value="1"/>
</dbReference>
<evidence type="ECO:0000256" key="3">
    <source>
        <dbReference type="ARBA" id="ARBA00022989"/>
    </source>
</evidence>
<dbReference type="SUPFAM" id="SSF103473">
    <property type="entry name" value="MFS general substrate transporter"/>
    <property type="match status" value="1"/>
</dbReference>
<feature type="transmembrane region" description="Helical" evidence="6">
    <location>
        <begin position="233"/>
        <end position="254"/>
    </location>
</feature>
<dbReference type="GO" id="GO:0015149">
    <property type="term" value="F:hexose transmembrane transporter activity"/>
    <property type="evidence" value="ECO:0007669"/>
    <property type="project" value="TreeGrafter"/>
</dbReference>
<evidence type="ECO:0000256" key="6">
    <source>
        <dbReference type="SAM" id="Phobius"/>
    </source>
</evidence>
<keyword evidence="3 6" id="KW-1133">Transmembrane helix</keyword>
<dbReference type="InterPro" id="IPR036259">
    <property type="entry name" value="MFS_trans_sf"/>
</dbReference>
<feature type="transmembrane region" description="Helical" evidence="6">
    <location>
        <begin position="396"/>
        <end position="414"/>
    </location>
</feature>
<feature type="transmembrane region" description="Helical" evidence="6">
    <location>
        <begin position="514"/>
        <end position="537"/>
    </location>
</feature>
<feature type="transmembrane region" description="Helical" evidence="6">
    <location>
        <begin position="206"/>
        <end position="227"/>
    </location>
</feature>
<dbReference type="FunFam" id="1.20.1250.20:FF:000029">
    <property type="entry name" value="solute carrier family 2, facilitated glucose transporter member 4"/>
    <property type="match status" value="1"/>
</dbReference>
<dbReference type="InterPro" id="IPR003663">
    <property type="entry name" value="Sugar/inositol_transpt"/>
</dbReference>
<dbReference type="AlphaFoldDB" id="A0A7R8Z978"/>
<protein>
    <recommendedName>
        <fullName evidence="7">Major facilitator superfamily (MFS) profile domain-containing protein</fullName>
    </recommendedName>
</protein>
<feature type="transmembrane region" description="Helical" evidence="6">
    <location>
        <begin position="543"/>
        <end position="561"/>
    </location>
</feature>
<dbReference type="Gene3D" id="1.20.1250.20">
    <property type="entry name" value="MFS general substrate transporter like domains"/>
    <property type="match status" value="1"/>
</dbReference>
<comment type="subcellular location">
    <subcellularLocation>
        <location evidence="1">Membrane</location>
        <topology evidence="1">Multi-pass membrane protein</topology>
    </subcellularLocation>
</comment>
<feature type="transmembrane region" description="Helical" evidence="6">
    <location>
        <begin position="296"/>
        <end position="316"/>
    </location>
</feature>
<dbReference type="PANTHER" id="PTHR23503:SF128">
    <property type="entry name" value="GLUCOSE TRANSPORTER TYPE 1"/>
    <property type="match status" value="1"/>
</dbReference>
<feature type="transmembrane region" description="Helical" evidence="6">
    <location>
        <begin position="266"/>
        <end position="284"/>
    </location>
</feature>
<name>A0A7R8Z978_TIMDO</name>
<dbReference type="PROSITE" id="PS50850">
    <property type="entry name" value="MFS"/>
    <property type="match status" value="1"/>
</dbReference>
<feature type="transmembrane region" description="Helical" evidence="6">
    <location>
        <begin position="173"/>
        <end position="194"/>
    </location>
</feature>
<feature type="transmembrane region" description="Helical" evidence="6">
    <location>
        <begin position="475"/>
        <end position="502"/>
    </location>
</feature>
<dbReference type="InterPro" id="IPR005828">
    <property type="entry name" value="MFS_sugar_transport-like"/>
</dbReference>
<dbReference type="InterPro" id="IPR005829">
    <property type="entry name" value="Sugar_transporter_CS"/>
</dbReference>
<dbReference type="CDD" id="cd17431">
    <property type="entry name" value="MFS_GLUT_Class1"/>
    <property type="match status" value="1"/>
</dbReference>
<evidence type="ECO:0000256" key="2">
    <source>
        <dbReference type="ARBA" id="ARBA00022692"/>
    </source>
</evidence>
<proteinExistence type="predicted"/>
<reference evidence="8" key="1">
    <citation type="submission" date="2020-11" db="EMBL/GenBank/DDBJ databases">
        <authorList>
            <person name="Tran Van P."/>
        </authorList>
    </citation>
    <scope>NUCLEOTIDE SEQUENCE</scope>
</reference>
<dbReference type="GO" id="GO:0016020">
    <property type="term" value="C:membrane"/>
    <property type="evidence" value="ECO:0007669"/>
    <property type="project" value="UniProtKB-SubCell"/>
</dbReference>
<keyword evidence="2 6" id="KW-0812">Transmembrane</keyword>
<feature type="transmembrane region" description="Helical" evidence="6">
    <location>
        <begin position="420"/>
        <end position="439"/>
    </location>
</feature>
<evidence type="ECO:0000256" key="4">
    <source>
        <dbReference type="ARBA" id="ARBA00023136"/>
    </source>
</evidence>
<organism evidence="8">
    <name type="scientific">Timema douglasi</name>
    <name type="common">Walking stick</name>
    <dbReference type="NCBI Taxonomy" id="61478"/>
    <lineage>
        <taxon>Eukaryota</taxon>
        <taxon>Metazoa</taxon>
        <taxon>Ecdysozoa</taxon>
        <taxon>Arthropoda</taxon>
        <taxon>Hexapoda</taxon>
        <taxon>Insecta</taxon>
        <taxon>Pterygota</taxon>
        <taxon>Neoptera</taxon>
        <taxon>Polyneoptera</taxon>
        <taxon>Phasmatodea</taxon>
        <taxon>Timematodea</taxon>
        <taxon>Timematoidea</taxon>
        <taxon>Timematidae</taxon>
        <taxon>Timema</taxon>
    </lineage>
</organism>
<dbReference type="PROSITE" id="PS00217">
    <property type="entry name" value="SUGAR_TRANSPORT_2"/>
    <property type="match status" value="1"/>
</dbReference>